<dbReference type="Proteomes" id="UP000009875">
    <property type="component" value="Unassembled WGS sequence"/>
</dbReference>
<dbReference type="CDD" id="cd00552">
    <property type="entry name" value="RaiA"/>
    <property type="match status" value="1"/>
</dbReference>
<dbReference type="OrthoDB" id="9794975at2"/>
<dbReference type="HAMAP" id="MF_00839">
    <property type="entry name" value="HPF"/>
    <property type="match status" value="1"/>
</dbReference>
<dbReference type="InterPro" id="IPR034694">
    <property type="entry name" value="HPF_long/plastid"/>
</dbReference>
<dbReference type="SUPFAM" id="SSF69754">
    <property type="entry name" value="Ribosome binding protein Y (YfiA homologue)"/>
    <property type="match status" value="1"/>
</dbReference>
<organism evidence="5 6">
    <name type="scientific">Alloiococcus otitis ATCC 51267</name>
    <dbReference type="NCBI Taxonomy" id="883081"/>
    <lineage>
        <taxon>Bacteria</taxon>
        <taxon>Bacillati</taxon>
        <taxon>Bacillota</taxon>
        <taxon>Bacilli</taxon>
        <taxon>Lactobacillales</taxon>
        <taxon>Carnobacteriaceae</taxon>
        <taxon>Alloiococcus</taxon>
    </lineage>
</organism>
<dbReference type="InterPro" id="IPR038416">
    <property type="entry name" value="Ribosom_S30AE_C_sf"/>
</dbReference>
<reference evidence="5 6" key="1">
    <citation type="submission" date="2012-09" db="EMBL/GenBank/DDBJ databases">
        <title>The Genome Sequence of Alloiococcus otitis ATCC 51267.</title>
        <authorList>
            <consortium name="The Broad Institute Genome Sequencing Platform"/>
            <person name="Earl A."/>
            <person name="Ward D."/>
            <person name="Feldgarden M."/>
            <person name="Gevers D."/>
            <person name="Huys G."/>
            <person name="Walker B."/>
            <person name="Young S.K."/>
            <person name="Zeng Q."/>
            <person name="Gargeya S."/>
            <person name="Fitzgerald M."/>
            <person name="Haas B."/>
            <person name="Abouelleil A."/>
            <person name="Alvarado L."/>
            <person name="Arachchi H.M."/>
            <person name="Berlin A.M."/>
            <person name="Chapman S.B."/>
            <person name="Goldberg J."/>
            <person name="Griggs A."/>
            <person name="Gujja S."/>
            <person name="Hansen M."/>
            <person name="Howarth C."/>
            <person name="Imamovic A."/>
            <person name="Larimer J."/>
            <person name="McCowen C."/>
            <person name="Montmayeur A."/>
            <person name="Murphy C."/>
            <person name="Neiman D."/>
            <person name="Pearson M."/>
            <person name="Priest M."/>
            <person name="Roberts A."/>
            <person name="Saif S."/>
            <person name="Shea T."/>
            <person name="Sisk P."/>
            <person name="Sykes S."/>
            <person name="Wortman J."/>
            <person name="Nusbaum C."/>
            <person name="Birren B."/>
        </authorList>
    </citation>
    <scope>NUCLEOTIDE SEQUENCE [LARGE SCALE GENOMIC DNA]</scope>
    <source>
        <strain evidence="5 6">ATCC 51267</strain>
    </source>
</reference>
<proteinExistence type="inferred from homology"/>
<comment type="subunit">
    <text evidence="3">Interacts with 100S ribosomes.</text>
</comment>
<keyword evidence="2 3" id="KW-0810">Translation regulation</keyword>
<evidence type="ECO:0000313" key="6">
    <source>
        <dbReference type="Proteomes" id="UP000009875"/>
    </source>
</evidence>
<dbReference type="InterPro" id="IPR050574">
    <property type="entry name" value="HPF/YfiA_ribosome-assoc"/>
</dbReference>
<keyword evidence="1 3" id="KW-0963">Cytoplasm</keyword>
<dbReference type="Gene3D" id="3.30.505.50">
    <property type="entry name" value="Sigma 54 modulation/S30EA ribosomal protein, C-terminal domain"/>
    <property type="match status" value="1"/>
</dbReference>
<evidence type="ECO:0000256" key="1">
    <source>
        <dbReference type="ARBA" id="ARBA00022490"/>
    </source>
</evidence>
<dbReference type="Pfam" id="PF02482">
    <property type="entry name" value="Ribosomal_S30AE"/>
    <property type="match status" value="1"/>
</dbReference>
<dbReference type="AlphaFoldDB" id="K9EQS2"/>
<dbReference type="FunFam" id="3.30.505.50:FF:000001">
    <property type="entry name" value="Ribosome hibernation promoting factor"/>
    <property type="match status" value="1"/>
</dbReference>
<dbReference type="PANTHER" id="PTHR33231">
    <property type="entry name" value="30S RIBOSOMAL PROTEIN"/>
    <property type="match status" value="1"/>
</dbReference>
<dbReference type="NCBIfam" id="TIGR00741">
    <property type="entry name" value="yfiA"/>
    <property type="match status" value="1"/>
</dbReference>
<name>K9EQS2_9LACT</name>
<comment type="subcellular location">
    <subcellularLocation>
        <location evidence="3">Cytoplasm</location>
    </subcellularLocation>
</comment>
<dbReference type="Gene3D" id="3.30.160.100">
    <property type="entry name" value="Ribosome hibernation promotion factor-like"/>
    <property type="match status" value="1"/>
</dbReference>
<dbReference type="InterPro" id="IPR003489">
    <property type="entry name" value="RHF/RaiA"/>
</dbReference>
<dbReference type="GO" id="GO:0045900">
    <property type="term" value="P:negative regulation of translational elongation"/>
    <property type="evidence" value="ECO:0007669"/>
    <property type="project" value="TreeGrafter"/>
</dbReference>
<dbReference type="eggNOG" id="COG1544">
    <property type="taxonomic scope" value="Bacteria"/>
</dbReference>
<dbReference type="GO" id="GO:0043024">
    <property type="term" value="F:ribosomal small subunit binding"/>
    <property type="evidence" value="ECO:0007669"/>
    <property type="project" value="TreeGrafter"/>
</dbReference>
<dbReference type="HOGENOM" id="CLU_071472_0_3_9"/>
<dbReference type="GO" id="GO:0022627">
    <property type="term" value="C:cytosolic small ribosomal subunit"/>
    <property type="evidence" value="ECO:0007669"/>
    <property type="project" value="TreeGrafter"/>
</dbReference>
<dbReference type="EMBL" id="AGXA01000022">
    <property type="protein sequence ID" value="EKU93272.1"/>
    <property type="molecule type" value="Genomic_DNA"/>
</dbReference>
<dbReference type="InterPro" id="IPR032528">
    <property type="entry name" value="Ribosom_S30AE_C"/>
</dbReference>
<feature type="domain" description="Sigma 54 modulation/S30EA ribosomal protein C-terminal" evidence="4">
    <location>
        <begin position="136"/>
        <end position="189"/>
    </location>
</feature>
<comment type="similarity">
    <text evidence="3">Belongs to the HPF/YfiA ribosome-associated protein family. Long HPF subfamily.</text>
</comment>
<evidence type="ECO:0000256" key="2">
    <source>
        <dbReference type="ARBA" id="ARBA00022845"/>
    </source>
</evidence>
<gene>
    <name evidence="3" type="primary">hpf</name>
    <name evidence="5" type="ORF">HMPREF9698_01433</name>
</gene>
<evidence type="ECO:0000313" key="5">
    <source>
        <dbReference type="EMBL" id="EKU93272.1"/>
    </source>
</evidence>
<evidence type="ECO:0000256" key="3">
    <source>
        <dbReference type="HAMAP-Rule" id="MF_00839"/>
    </source>
</evidence>
<evidence type="ECO:0000259" key="4">
    <source>
        <dbReference type="Pfam" id="PF16321"/>
    </source>
</evidence>
<protein>
    <recommendedName>
        <fullName evidence="3">Ribosome hibernation promoting factor</fullName>
        <shortName evidence="3">HPF</shortName>
    </recommendedName>
</protein>
<comment type="function">
    <text evidence="3">Required for dimerization of active 70S ribosomes into 100S ribosomes in stationary phase; 100S ribosomes are translationally inactive and sometimes present during exponential growth.</text>
</comment>
<sequence length="192" mass="22209">MLRFNIRGENIEVTDALRDYTEKKISKIERYFNKELTNVDAHVNLKIYSDRSAKVEVTVPLSNIVLRAEETSQDMYGSIDLVADKLERQIRKYKTKVNRKIRRENLSRPEAIDPDLWDSDVPALDDNSKDDGDVSSSIVRIKQVDLKPMSPEEAVLQMDLLGHDFFIFEDAETEGVSLVYKRHDDQYGLLET</sequence>
<comment type="caution">
    <text evidence="5">The sequence shown here is derived from an EMBL/GenBank/DDBJ whole genome shotgun (WGS) entry which is preliminary data.</text>
</comment>
<dbReference type="RefSeq" id="WP_003778535.1">
    <property type="nucleotide sequence ID" value="NZ_JH992960.1"/>
</dbReference>
<dbReference type="PATRIC" id="fig|883081.3.peg.1270"/>
<dbReference type="STRING" id="883081.HMPREF9698_01433"/>
<dbReference type="InterPro" id="IPR036567">
    <property type="entry name" value="RHF-like"/>
</dbReference>
<keyword evidence="6" id="KW-1185">Reference proteome</keyword>
<accession>K9EQS2</accession>
<dbReference type="PANTHER" id="PTHR33231:SF1">
    <property type="entry name" value="30S RIBOSOMAL PROTEIN"/>
    <property type="match status" value="1"/>
</dbReference>
<dbReference type="Pfam" id="PF16321">
    <property type="entry name" value="Ribosom_S30AE_C"/>
    <property type="match status" value="1"/>
</dbReference>